<evidence type="ECO:0000313" key="2">
    <source>
        <dbReference type="EMBL" id="MBR7839736.1"/>
    </source>
</evidence>
<comment type="caution">
    <text evidence="2">The sequence shown here is derived from an EMBL/GenBank/DDBJ whole genome shotgun (WGS) entry which is preliminary data.</text>
</comment>
<dbReference type="Proteomes" id="UP000675781">
    <property type="component" value="Unassembled WGS sequence"/>
</dbReference>
<organism evidence="2 3">
    <name type="scientific">Actinospica durhamensis</name>
    <dbReference type="NCBI Taxonomy" id="1508375"/>
    <lineage>
        <taxon>Bacteria</taxon>
        <taxon>Bacillati</taxon>
        <taxon>Actinomycetota</taxon>
        <taxon>Actinomycetes</taxon>
        <taxon>Catenulisporales</taxon>
        <taxon>Actinospicaceae</taxon>
        <taxon>Actinospica</taxon>
    </lineage>
</organism>
<feature type="non-terminal residue" evidence="2">
    <location>
        <position position="1"/>
    </location>
</feature>
<dbReference type="RefSeq" id="WP_212534153.1">
    <property type="nucleotide sequence ID" value="NZ_JAGSOG010000585.1"/>
</dbReference>
<feature type="compositionally biased region" description="Basic and acidic residues" evidence="1">
    <location>
        <begin position="44"/>
        <end position="59"/>
    </location>
</feature>
<protein>
    <submittedName>
        <fullName evidence="2">Uncharacterized protein</fullName>
    </submittedName>
</protein>
<accession>A0A941EYW6</accession>
<dbReference type="EMBL" id="JAGSOG010000585">
    <property type="protein sequence ID" value="MBR7839736.1"/>
    <property type="molecule type" value="Genomic_DNA"/>
</dbReference>
<evidence type="ECO:0000256" key="1">
    <source>
        <dbReference type="SAM" id="MobiDB-lite"/>
    </source>
</evidence>
<name>A0A941EYW6_9ACTN</name>
<proteinExistence type="predicted"/>
<keyword evidence="3" id="KW-1185">Reference proteome</keyword>
<evidence type="ECO:0000313" key="3">
    <source>
        <dbReference type="Proteomes" id="UP000675781"/>
    </source>
</evidence>
<sequence length="59" mass="6345">HPRGNPTAAHRDIGGHQPGLPLSASLAIRCPPNKVTSWPLTRQAGEKQSGEADHKEDQQ</sequence>
<gene>
    <name evidence="2" type="ORF">KDL01_41200</name>
</gene>
<feature type="region of interest" description="Disordered" evidence="1">
    <location>
        <begin position="1"/>
        <end position="59"/>
    </location>
</feature>
<dbReference type="AlphaFoldDB" id="A0A941EYW6"/>
<reference evidence="2" key="1">
    <citation type="submission" date="2021-04" db="EMBL/GenBank/DDBJ databases">
        <title>Genome based classification of Actinospica acidithermotolerans sp. nov., an actinobacterium isolated from an Indonesian hot spring.</title>
        <authorList>
            <person name="Kusuma A.B."/>
            <person name="Putra K.E."/>
            <person name="Nafisah S."/>
            <person name="Loh J."/>
            <person name="Nouioui I."/>
            <person name="Goodfellow M."/>
        </authorList>
    </citation>
    <scope>NUCLEOTIDE SEQUENCE</scope>
    <source>
        <strain evidence="2">CSCA 57</strain>
    </source>
</reference>